<comment type="caution">
    <text evidence="2">The sequence shown here is derived from an EMBL/GenBank/DDBJ whole genome shotgun (WGS) entry which is preliminary data.</text>
</comment>
<keyword evidence="1" id="KW-1133">Transmembrane helix</keyword>
<gene>
    <name evidence="2" type="ORF">FWJ25_05420</name>
</gene>
<accession>A0A5B0VLB6</accession>
<name>A0A5B0VLB6_9GAMM</name>
<sequence length="156" mass="17955">MNPQSTLGELRDIHLPETGGFWPPAPGWWLLALCLLLVIAAAVWFIMRRHRKCRWLRLARRQLGELESRASRNPQWFAQLNTLLKQAARERYRDQHPEALSGDDWIRFLLQTSPDGDADSRQIVEAIVHSAWQPATHADPILAISFARQWLGGQKC</sequence>
<evidence type="ECO:0000313" key="3">
    <source>
        <dbReference type="Proteomes" id="UP000323161"/>
    </source>
</evidence>
<organism evidence="2 3">
    <name type="scientific">Marinobacter salinexigens</name>
    <dbReference type="NCBI Taxonomy" id="2919747"/>
    <lineage>
        <taxon>Bacteria</taxon>
        <taxon>Pseudomonadati</taxon>
        <taxon>Pseudomonadota</taxon>
        <taxon>Gammaproteobacteria</taxon>
        <taxon>Pseudomonadales</taxon>
        <taxon>Marinobacteraceae</taxon>
        <taxon>Marinobacter</taxon>
    </lineage>
</organism>
<feature type="transmembrane region" description="Helical" evidence="1">
    <location>
        <begin position="28"/>
        <end position="47"/>
    </location>
</feature>
<reference evidence="2 3" key="1">
    <citation type="submission" date="2019-08" db="EMBL/GenBank/DDBJ databases">
        <title>Marinobacter ZYF650 sp. nov., a marine bacterium isolated from seawater of the Mariana trench.</title>
        <authorList>
            <person name="Ahmad W."/>
        </authorList>
    </citation>
    <scope>NUCLEOTIDE SEQUENCE [LARGE SCALE GENOMIC DNA]</scope>
    <source>
        <strain evidence="2 3">ZYF650</strain>
    </source>
</reference>
<dbReference type="Proteomes" id="UP000323161">
    <property type="component" value="Unassembled WGS sequence"/>
</dbReference>
<dbReference type="EMBL" id="VTUU01000002">
    <property type="protein sequence ID" value="KAA1174821.1"/>
    <property type="molecule type" value="Genomic_DNA"/>
</dbReference>
<evidence type="ECO:0000256" key="1">
    <source>
        <dbReference type="SAM" id="Phobius"/>
    </source>
</evidence>
<evidence type="ECO:0000313" key="2">
    <source>
        <dbReference type="EMBL" id="KAA1174821.1"/>
    </source>
</evidence>
<dbReference type="AlphaFoldDB" id="A0A5B0VLB6"/>
<dbReference type="RefSeq" id="WP_149599243.1">
    <property type="nucleotide sequence ID" value="NZ_VTUU01000002.1"/>
</dbReference>
<keyword evidence="1" id="KW-0472">Membrane</keyword>
<proteinExistence type="predicted"/>
<dbReference type="Pfam" id="PF14316">
    <property type="entry name" value="DUF4381"/>
    <property type="match status" value="1"/>
</dbReference>
<keyword evidence="1" id="KW-0812">Transmembrane</keyword>
<protein>
    <submittedName>
        <fullName evidence="2">DUF4381 domain-containing protein</fullName>
    </submittedName>
</protein>
<dbReference type="InterPro" id="IPR025489">
    <property type="entry name" value="DUF4381"/>
</dbReference>
<keyword evidence="3" id="KW-1185">Reference proteome</keyword>